<keyword evidence="3 7" id="KW-0812">Transmembrane</keyword>
<evidence type="ECO:0000256" key="4">
    <source>
        <dbReference type="ARBA" id="ARBA00022801"/>
    </source>
</evidence>
<name>A0ABW5R052_9BACL</name>
<dbReference type="EC" id="3.4.21.-" evidence="9"/>
<dbReference type="Pfam" id="PF01694">
    <property type="entry name" value="Rhomboid"/>
    <property type="match status" value="1"/>
</dbReference>
<keyword evidence="9" id="KW-0645">Protease</keyword>
<keyword evidence="6 7" id="KW-0472">Membrane</keyword>
<accession>A0ABW5R052</accession>
<dbReference type="Gene3D" id="1.20.1540.10">
    <property type="entry name" value="Rhomboid-like"/>
    <property type="match status" value="1"/>
</dbReference>
<dbReference type="SUPFAM" id="SSF144091">
    <property type="entry name" value="Rhomboid-like"/>
    <property type="match status" value="1"/>
</dbReference>
<evidence type="ECO:0000256" key="1">
    <source>
        <dbReference type="ARBA" id="ARBA00004141"/>
    </source>
</evidence>
<proteinExistence type="inferred from homology"/>
<keyword evidence="10" id="KW-1185">Reference proteome</keyword>
<dbReference type="InterPro" id="IPR035952">
    <property type="entry name" value="Rhomboid-like_sf"/>
</dbReference>
<dbReference type="InterPro" id="IPR022764">
    <property type="entry name" value="Peptidase_S54_rhomboid_dom"/>
</dbReference>
<evidence type="ECO:0000313" key="10">
    <source>
        <dbReference type="Proteomes" id="UP001597493"/>
    </source>
</evidence>
<dbReference type="GO" id="GO:0008233">
    <property type="term" value="F:peptidase activity"/>
    <property type="evidence" value="ECO:0007669"/>
    <property type="project" value="UniProtKB-KW"/>
</dbReference>
<evidence type="ECO:0000256" key="5">
    <source>
        <dbReference type="ARBA" id="ARBA00022989"/>
    </source>
</evidence>
<keyword evidence="4 9" id="KW-0378">Hydrolase</keyword>
<evidence type="ECO:0000259" key="8">
    <source>
        <dbReference type="Pfam" id="PF01694"/>
    </source>
</evidence>
<feature type="transmembrane region" description="Helical" evidence="7">
    <location>
        <begin position="21"/>
        <end position="39"/>
    </location>
</feature>
<gene>
    <name evidence="9" type="ORF">ACFSW5_15785</name>
</gene>
<dbReference type="Proteomes" id="UP001597493">
    <property type="component" value="Unassembled WGS sequence"/>
</dbReference>
<comment type="subcellular location">
    <subcellularLocation>
        <location evidence="1">Membrane</location>
        <topology evidence="1">Multi-pass membrane protein</topology>
    </subcellularLocation>
</comment>
<keyword evidence="5 7" id="KW-1133">Transmembrane helix</keyword>
<dbReference type="PANTHER" id="PTHR43731">
    <property type="entry name" value="RHOMBOID PROTEASE"/>
    <property type="match status" value="1"/>
</dbReference>
<evidence type="ECO:0000256" key="6">
    <source>
        <dbReference type="ARBA" id="ARBA00023136"/>
    </source>
</evidence>
<evidence type="ECO:0000256" key="3">
    <source>
        <dbReference type="ARBA" id="ARBA00022692"/>
    </source>
</evidence>
<feature type="transmembrane region" description="Helical" evidence="7">
    <location>
        <begin position="165"/>
        <end position="183"/>
    </location>
</feature>
<dbReference type="GO" id="GO:0006508">
    <property type="term" value="P:proteolysis"/>
    <property type="evidence" value="ECO:0007669"/>
    <property type="project" value="UniProtKB-KW"/>
</dbReference>
<reference evidence="10" key="1">
    <citation type="journal article" date="2019" name="Int. J. Syst. Evol. Microbiol.">
        <title>The Global Catalogue of Microorganisms (GCM) 10K type strain sequencing project: providing services to taxonomists for standard genome sequencing and annotation.</title>
        <authorList>
            <consortium name="The Broad Institute Genomics Platform"/>
            <consortium name="The Broad Institute Genome Sequencing Center for Infectious Disease"/>
            <person name="Wu L."/>
            <person name="Ma J."/>
        </authorList>
    </citation>
    <scope>NUCLEOTIDE SEQUENCE [LARGE SCALE GENOMIC DNA]</scope>
    <source>
        <strain evidence="10">TISTR 1827</strain>
    </source>
</reference>
<dbReference type="PANTHER" id="PTHR43731:SF14">
    <property type="entry name" value="PRESENILIN-ASSOCIATED RHOMBOID-LIKE PROTEIN, MITOCHONDRIAL"/>
    <property type="match status" value="1"/>
</dbReference>
<feature type="transmembrane region" description="Helical" evidence="7">
    <location>
        <begin position="72"/>
        <end position="92"/>
    </location>
</feature>
<dbReference type="InterPro" id="IPR050925">
    <property type="entry name" value="Rhomboid_protease_S54"/>
</dbReference>
<evidence type="ECO:0000256" key="2">
    <source>
        <dbReference type="ARBA" id="ARBA00009045"/>
    </source>
</evidence>
<protein>
    <submittedName>
        <fullName evidence="9">Rhomboid family intramembrane serine protease</fullName>
        <ecNumber evidence="9">3.4.21.-</ecNumber>
    </submittedName>
</protein>
<sequence length="216" mass="24429">MIFLRYESFRGYLKQYPVTSAIIAANLIYFIIVAIAGSTENAMHLLRYGAFYAEPGLDDYGLMEPYRYISSMFMHSGVQHLLFNMFALLVFAPPLERLTGHVRYAFFYLLCGVAANFASAFMTVQLDRPYVLSVGASGAIYGVYGAYLFLAVFRKSWLDAGSRKTVYMILASGLIYSFLIPTINVWAHIGGGVAGFLLFGLFDRLMTRKRRFGRHY</sequence>
<feature type="transmembrane region" description="Helical" evidence="7">
    <location>
        <begin position="189"/>
        <end position="206"/>
    </location>
</feature>
<evidence type="ECO:0000313" key="9">
    <source>
        <dbReference type="EMBL" id="MFD2661715.1"/>
    </source>
</evidence>
<comment type="caution">
    <text evidence="9">The sequence shown here is derived from an EMBL/GenBank/DDBJ whole genome shotgun (WGS) entry which is preliminary data.</text>
</comment>
<comment type="similarity">
    <text evidence="2">Belongs to the peptidase S54 family.</text>
</comment>
<evidence type="ECO:0000256" key="7">
    <source>
        <dbReference type="SAM" id="Phobius"/>
    </source>
</evidence>
<organism evidence="9 10">
    <name type="scientific">Paenibacillus thailandensis</name>
    <dbReference type="NCBI Taxonomy" id="393250"/>
    <lineage>
        <taxon>Bacteria</taxon>
        <taxon>Bacillati</taxon>
        <taxon>Bacillota</taxon>
        <taxon>Bacilli</taxon>
        <taxon>Bacillales</taxon>
        <taxon>Paenibacillaceae</taxon>
        <taxon>Paenibacillus</taxon>
    </lineage>
</organism>
<feature type="transmembrane region" description="Helical" evidence="7">
    <location>
        <begin position="104"/>
        <end position="124"/>
    </location>
</feature>
<feature type="transmembrane region" description="Helical" evidence="7">
    <location>
        <begin position="130"/>
        <end position="153"/>
    </location>
</feature>
<dbReference type="EMBL" id="JBHUMY010000016">
    <property type="protein sequence ID" value="MFD2661715.1"/>
    <property type="molecule type" value="Genomic_DNA"/>
</dbReference>
<feature type="domain" description="Peptidase S54 rhomboid" evidence="8">
    <location>
        <begin position="64"/>
        <end position="198"/>
    </location>
</feature>
<dbReference type="RefSeq" id="WP_379274916.1">
    <property type="nucleotide sequence ID" value="NZ_JBHUGT010000012.1"/>
</dbReference>